<dbReference type="AlphaFoldDB" id="A0A0A9DC69"/>
<organism evidence="2">
    <name type="scientific">Arundo donax</name>
    <name type="common">Giant reed</name>
    <name type="synonym">Donax arundinaceus</name>
    <dbReference type="NCBI Taxonomy" id="35708"/>
    <lineage>
        <taxon>Eukaryota</taxon>
        <taxon>Viridiplantae</taxon>
        <taxon>Streptophyta</taxon>
        <taxon>Embryophyta</taxon>
        <taxon>Tracheophyta</taxon>
        <taxon>Spermatophyta</taxon>
        <taxon>Magnoliopsida</taxon>
        <taxon>Liliopsida</taxon>
        <taxon>Poales</taxon>
        <taxon>Poaceae</taxon>
        <taxon>PACMAD clade</taxon>
        <taxon>Arundinoideae</taxon>
        <taxon>Arundineae</taxon>
        <taxon>Arundo</taxon>
    </lineage>
</organism>
<evidence type="ECO:0000313" key="2">
    <source>
        <dbReference type="EMBL" id="JAD85416.1"/>
    </source>
</evidence>
<dbReference type="GO" id="GO:0016020">
    <property type="term" value="C:membrane"/>
    <property type="evidence" value="ECO:0007669"/>
    <property type="project" value="TreeGrafter"/>
</dbReference>
<dbReference type="PANTHER" id="PTHR48055:SF64">
    <property type="entry name" value="PROTEIN KINASE DOMAIN-CONTAINING PROTEIN"/>
    <property type="match status" value="1"/>
</dbReference>
<reference evidence="2" key="1">
    <citation type="submission" date="2014-09" db="EMBL/GenBank/DDBJ databases">
        <authorList>
            <person name="Magalhaes I.L.F."/>
            <person name="Oliveira U."/>
            <person name="Santos F.R."/>
            <person name="Vidigal T.H.D.A."/>
            <person name="Brescovit A.D."/>
            <person name="Santos A.J."/>
        </authorList>
    </citation>
    <scope>NUCLEOTIDE SEQUENCE</scope>
    <source>
        <tissue evidence="2">Shoot tissue taken approximately 20 cm above the soil surface</tissue>
    </source>
</reference>
<dbReference type="EMBL" id="GBRH01212479">
    <property type="protein sequence ID" value="JAD85416.1"/>
    <property type="molecule type" value="Transcribed_RNA"/>
</dbReference>
<evidence type="ECO:0008006" key="3">
    <source>
        <dbReference type="Google" id="ProtNLM"/>
    </source>
</evidence>
<evidence type="ECO:0000256" key="1">
    <source>
        <dbReference type="SAM" id="MobiDB-lite"/>
    </source>
</evidence>
<accession>A0A0A9DC69</accession>
<reference evidence="2" key="2">
    <citation type="journal article" date="2015" name="Data Brief">
        <title>Shoot transcriptome of the giant reed, Arundo donax.</title>
        <authorList>
            <person name="Barrero R.A."/>
            <person name="Guerrero F.D."/>
            <person name="Moolhuijzen P."/>
            <person name="Goolsby J.A."/>
            <person name="Tidwell J."/>
            <person name="Bellgard S.E."/>
            <person name="Bellgard M.I."/>
        </authorList>
    </citation>
    <scope>NUCLEOTIDE SEQUENCE</scope>
    <source>
        <tissue evidence="2">Shoot tissue taken approximately 20 cm above the soil surface</tissue>
    </source>
</reference>
<dbReference type="PANTHER" id="PTHR48055">
    <property type="entry name" value="LEUCINE-RICH REPEAT RECEPTOR PROTEIN KINASE EMS1"/>
    <property type="match status" value="1"/>
</dbReference>
<protein>
    <recommendedName>
        <fullName evidence="3">Protein kinase domain-containing protein</fullName>
    </recommendedName>
</protein>
<name>A0A0A9DC69_ARUDO</name>
<proteinExistence type="predicted"/>
<dbReference type="SUPFAM" id="SSF56112">
    <property type="entry name" value="Protein kinase-like (PK-like)"/>
    <property type="match status" value="1"/>
</dbReference>
<dbReference type="Gene3D" id="1.10.510.10">
    <property type="entry name" value="Transferase(Phosphotransferase) domain 1"/>
    <property type="match status" value="1"/>
</dbReference>
<feature type="region of interest" description="Disordered" evidence="1">
    <location>
        <begin position="100"/>
        <end position="131"/>
    </location>
</feature>
<dbReference type="InterPro" id="IPR051564">
    <property type="entry name" value="LRR_receptor-like_kinase"/>
</dbReference>
<dbReference type="InterPro" id="IPR011009">
    <property type="entry name" value="Kinase-like_dom_sf"/>
</dbReference>
<sequence length="196" mass="21910">MLVNVNAEYGMSEEISTKGDVYSFGMLLLEMITGSSPTDEKFNDGTNLHGFVDRAFPEKIHEIIDPVMLQEEFDAGEVLQNCIVPLARIGLSCSMTLPKERPGNPSYLRPPAPLPPERRRQRATWTTPLRRSQISACTPVRQRRRYPTQSRIDPCRDTAVPKRTSSAAAAHRAIGIRRKAWSGTTATQTGHLELVH</sequence>